<feature type="domain" description="FH2" evidence="1">
    <location>
        <begin position="1"/>
        <end position="55"/>
    </location>
</feature>
<dbReference type="Pfam" id="PF02181">
    <property type="entry name" value="FH2"/>
    <property type="match status" value="1"/>
</dbReference>
<evidence type="ECO:0000313" key="4">
    <source>
        <dbReference type="EMBL" id="CAF5044524.1"/>
    </source>
</evidence>
<evidence type="ECO:0000313" key="6">
    <source>
        <dbReference type="Proteomes" id="UP000681720"/>
    </source>
</evidence>
<feature type="non-terminal residue" evidence="4">
    <location>
        <position position="55"/>
    </location>
</feature>
<dbReference type="Proteomes" id="UP000681967">
    <property type="component" value="Unassembled WGS sequence"/>
</dbReference>
<comment type="caution">
    <text evidence="4">The sequence shown here is derived from an EMBL/GenBank/DDBJ whole genome shotgun (WGS) entry which is preliminary data.</text>
</comment>
<dbReference type="EMBL" id="CAJOBJ010226240">
    <property type="protein sequence ID" value="CAF5044524.1"/>
    <property type="molecule type" value="Genomic_DNA"/>
</dbReference>
<evidence type="ECO:0000313" key="5">
    <source>
        <dbReference type="EMBL" id="CAF5052451.1"/>
    </source>
</evidence>
<evidence type="ECO:0000313" key="3">
    <source>
        <dbReference type="EMBL" id="CAF4879351.1"/>
    </source>
</evidence>
<reference evidence="4" key="1">
    <citation type="submission" date="2021-02" db="EMBL/GenBank/DDBJ databases">
        <authorList>
            <person name="Nowell W R."/>
        </authorList>
    </citation>
    <scope>NUCLEOTIDE SEQUENCE</scope>
</reference>
<dbReference type="InterPro" id="IPR015425">
    <property type="entry name" value="FH2_Formin"/>
</dbReference>
<dbReference type="AlphaFoldDB" id="A0A8S3DXY9"/>
<dbReference type="InterPro" id="IPR042201">
    <property type="entry name" value="FH2_Formin_sf"/>
</dbReference>
<evidence type="ECO:0000259" key="1">
    <source>
        <dbReference type="PROSITE" id="PS51444"/>
    </source>
</evidence>
<organism evidence="4 6">
    <name type="scientific">Rotaria magnacalcarata</name>
    <dbReference type="NCBI Taxonomy" id="392030"/>
    <lineage>
        <taxon>Eukaryota</taxon>
        <taxon>Metazoa</taxon>
        <taxon>Spiralia</taxon>
        <taxon>Gnathifera</taxon>
        <taxon>Rotifera</taxon>
        <taxon>Eurotatoria</taxon>
        <taxon>Bdelloidea</taxon>
        <taxon>Philodinida</taxon>
        <taxon>Philodinidae</taxon>
        <taxon>Rotaria</taxon>
    </lineage>
</organism>
<dbReference type="Proteomes" id="UP000681720">
    <property type="component" value="Unassembled WGS sequence"/>
</dbReference>
<dbReference type="EMBL" id="CAJOBH010161216">
    <property type="protein sequence ID" value="CAF4879351.1"/>
    <property type="molecule type" value="Genomic_DNA"/>
</dbReference>
<name>A0A8S3DXY9_9BILA</name>
<dbReference type="EMBL" id="CAJOBH010159618">
    <property type="protein sequence ID" value="CAF4874014.1"/>
    <property type="molecule type" value="Genomic_DNA"/>
</dbReference>
<sequence>MNSSAKTYEPVHGFDISFLPKLHSTKANDGRRSLLHFIAQAIEDKHRDLLSFSDE</sequence>
<proteinExistence type="predicted"/>
<dbReference type="Gene3D" id="1.20.58.2220">
    <property type="entry name" value="Formin, FH2 domain"/>
    <property type="match status" value="1"/>
</dbReference>
<evidence type="ECO:0000313" key="2">
    <source>
        <dbReference type="EMBL" id="CAF4874014.1"/>
    </source>
</evidence>
<gene>
    <name evidence="2" type="ORF">BYL167_LOCUS51077</name>
    <name evidence="3" type="ORF">BYL167_LOCUS51282</name>
    <name evidence="4" type="ORF">GIL414_LOCUS59611</name>
    <name evidence="5" type="ORF">GIL414_LOCUS60046</name>
</gene>
<dbReference type="EMBL" id="CAJOBJ010229898">
    <property type="protein sequence ID" value="CAF5052451.1"/>
    <property type="molecule type" value="Genomic_DNA"/>
</dbReference>
<protein>
    <recommendedName>
        <fullName evidence="1">FH2 domain-containing protein</fullName>
    </recommendedName>
</protein>
<accession>A0A8S3DXY9</accession>
<dbReference type="SUPFAM" id="SSF101447">
    <property type="entry name" value="Formin homology 2 domain (FH2 domain)"/>
    <property type="match status" value="1"/>
</dbReference>
<dbReference type="PROSITE" id="PS51444">
    <property type="entry name" value="FH2"/>
    <property type="match status" value="1"/>
</dbReference>